<dbReference type="InterPro" id="IPR013320">
    <property type="entry name" value="ConA-like_dom_sf"/>
</dbReference>
<evidence type="ECO:0000259" key="3">
    <source>
        <dbReference type="PROSITE" id="PS51762"/>
    </source>
</evidence>
<proteinExistence type="inferred from homology"/>
<comment type="similarity">
    <text evidence="1">Belongs to the glycosyl hydrolase 16 family.</text>
</comment>
<dbReference type="PANTHER" id="PTHR10963:SF55">
    <property type="entry name" value="GLYCOSIDE HYDROLASE FAMILY 16 PROTEIN"/>
    <property type="match status" value="1"/>
</dbReference>
<dbReference type="GO" id="GO:0005975">
    <property type="term" value="P:carbohydrate metabolic process"/>
    <property type="evidence" value="ECO:0007669"/>
    <property type="project" value="InterPro"/>
</dbReference>
<evidence type="ECO:0000313" key="4">
    <source>
        <dbReference type="EMBL" id="MBA8949541.1"/>
    </source>
</evidence>
<gene>
    <name evidence="4" type="ORF">HNR61_001139</name>
</gene>
<keyword evidence="2" id="KW-0472">Membrane</keyword>
<protein>
    <submittedName>
        <fullName evidence="4">Beta-glucanase (GH16 family)</fullName>
    </submittedName>
</protein>
<sequence>MTAPSVSPLRSRRRIWIAAGSVSGIIAATTMVAAVGLGGQEPRKTRNTGISGKAAAPRITLPKVDWKLSWRDEFNGRGKPSAAWTALTGNGVRGWGHQARQYYVPEASRQNGRGQLVIAARKTPASSKLKCWNGRCGYTSGRIQTIGKFEQRYGRFAVRAKLPTGSGMWPAFWMQKRGKPYGEIDVVEISGKYPKLVQGFAHANRRVGAGHLKLRKPVSAEYHTYGVDWTPWRIVWWMDGKPYAQMKAYKGWPFDKPFYLILNLQVGNNWPGKPDRTTRFPAYMSVDWVRVYRA</sequence>
<dbReference type="GO" id="GO:0004553">
    <property type="term" value="F:hydrolase activity, hydrolyzing O-glycosyl compounds"/>
    <property type="evidence" value="ECO:0007669"/>
    <property type="project" value="InterPro"/>
</dbReference>
<feature type="transmembrane region" description="Helical" evidence="2">
    <location>
        <begin position="15"/>
        <end position="37"/>
    </location>
</feature>
<dbReference type="SUPFAM" id="SSF49899">
    <property type="entry name" value="Concanavalin A-like lectins/glucanases"/>
    <property type="match status" value="1"/>
</dbReference>
<comment type="caution">
    <text evidence="4">The sequence shown here is derived from an EMBL/GenBank/DDBJ whole genome shotgun (WGS) entry which is preliminary data.</text>
</comment>
<keyword evidence="2" id="KW-0812">Transmembrane</keyword>
<dbReference type="InterPro" id="IPR000757">
    <property type="entry name" value="Beta-glucanase-like"/>
</dbReference>
<organism evidence="4 5">
    <name type="scientific">Actinomadura namibiensis</name>
    <dbReference type="NCBI Taxonomy" id="182080"/>
    <lineage>
        <taxon>Bacteria</taxon>
        <taxon>Bacillati</taxon>
        <taxon>Actinomycetota</taxon>
        <taxon>Actinomycetes</taxon>
        <taxon>Streptosporangiales</taxon>
        <taxon>Thermomonosporaceae</taxon>
        <taxon>Actinomadura</taxon>
    </lineage>
</organism>
<dbReference type="RefSeq" id="WP_182841954.1">
    <property type="nucleotide sequence ID" value="NZ_BAAALP010000013.1"/>
</dbReference>
<evidence type="ECO:0000256" key="2">
    <source>
        <dbReference type="SAM" id="Phobius"/>
    </source>
</evidence>
<dbReference type="AlphaFoldDB" id="A0A7W3QJN2"/>
<evidence type="ECO:0000256" key="1">
    <source>
        <dbReference type="ARBA" id="ARBA00006865"/>
    </source>
</evidence>
<feature type="domain" description="GH16" evidence="3">
    <location>
        <begin position="64"/>
        <end position="294"/>
    </location>
</feature>
<name>A0A7W3QJN2_ACTNM</name>
<keyword evidence="2" id="KW-1133">Transmembrane helix</keyword>
<reference evidence="4 5" key="1">
    <citation type="submission" date="2020-08" db="EMBL/GenBank/DDBJ databases">
        <title>Genomic Encyclopedia of Type Strains, Phase IV (KMG-IV): sequencing the most valuable type-strain genomes for metagenomic binning, comparative biology and taxonomic classification.</title>
        <authorList>
            <person name="Goeker M."/>
        </authorList>
    </citation>
    <scope>NUCLEOTIDE SEQUENCE [LARGE SCALE GENOMIC DNA]</scope>
    <source>
        <strain evidence="4 5">DSM 44197</strain>
    </source>
</reference>
<dbReference type="Pfam" id="PF00722">
    <property type="entry name" value="Glyco_hydro_16"/>
    <property type="match status" value="1"/>
</dbReference>
<dbReference type="Gene3D" id="2.60.120.200">
    <property type="match status" value="1"/>
</dbReference>
<dbReference type="PROSITE" id="PS51762">
    <property type="entry name" value="GH16_2"/>
    <property type="match status" value="1"/>
</dbReference>
<evidence type="ECO:0000313" key="5">
    <source>
        <dbReference type="Proteomes" id="UP000572680"/>
    </source>
</evidence>
<keyword evidence="5" id="KW-1185">Reference proteome</keyword>
<accession>A0A7W3QJN2</accession>
<dbReference type="InterPro" id="IPR050546">
    <property type="entry name" value="Glycosyl_Hydrlase_16"/>
</dbReference>
<dbReference type="PANTHER" id="PTHR10963">
    <property type="entry name" value="GLYCOSYL HYDROLASE-RELATED"/>
    <property type="match status" value="1"/>
</dbReference>
<dbReference type="EMBL" id="JACJIA010000001">
    <property type="protein sequence ID" value="MBA8949541.1"/>
    <property type="molecule type" value="Genomic_DNA"/>
</dbReference>
<dbReference type="Proteomes" id="UP000572680">
    <property type="component" value="Unassembled WGS sequence"/>
</dbReference>
<dbReference type="CDD" id="cd08023">
    <property type="entry name" value="GH16_laminarinase_like"/>
    <property type="match status" value="1"/>
</dbReference>